<evidence type="ECO:0000256" key="3">
    <source>
        <dbReference type="SAM" id="MobiDB-lite"/>
    </source>
</evidence>
<evidence type="ECO:0000256" key="2">
    <source>
        <dbReference type="ARBA" id="ARBA00023043"/>
    </source>
</evidence>
<dbReference type="InterPro" id="IPR002110">
    <property type="entry name" value="Ankyrin_rpt"/>
</dbReference>
<feature type="chain" id="PRO_5020896315" evidence="4">
    <location>
        <begin position="25"/>
        <end position="293"/>
    </location>
</feature>
<keyword evidence="4" id="KW-0732">Signal</keyword>
<dbReference type="Pfam" id="PF13637">
    <property type="entry name" value="Ank_4"/>
    <property type="match status" value="1"/>
</dbReference>
<feature type="region of interest" description="Disordered" evidence="3">
    <location>
        <begin position="191"/>
        <end position="211"/>
    </location>
</feature>
<dbReference type="Gene3D" id="1.25.40.20">
    <property type="entry name" value="Ankyrin repeat-containing domain"/>
    <property type="match status" value="2"/>
</dbReference>
<accession>A0A4U6XQE1</accession>
<sequence length="293" mass="32329">MSKTQPPLIKAAIASTLLLTVPDAVNLFVESGADPNEPHVLNRDLPTPQEDPYGAFTGWTDRHTPITWYCAEAKNHQRDMLTKLLEAGADPSKLDPMGISPLHSVLKHDEDLHQFRGSGINPYRKKDCVEALVKFGADVNARDPRGWTPLHHLCWARGLSIDEKNIDQDDGCNDKNEEIFLRELTQRARSSSLALGEGEEGKEDKEEKEDESWEAFPFASMAISDQCIIGNMRLIAGILMDAGADAGAKTTAAGSHESDDSPSEAGMTPFQVALYCENIVMVRYLRAKGLDFH</sequence>
<dbReference type="AlphaFoldDB" id="A0A4U6XQE1"/>
<gene>
    <name evidence="5" type="ORF">CTA1_774</name>
</gene>
<dbReference type="SUPFAM" id="SSF48403">
    <property type="entry name" value="Ankyrin repeat"/>
    <property type="match status" value="1"/>
</dbReference>
<organism evidence="5 6">
    <name type="scientific">Colletotrichum tanaceti</name>
    <dbReference type="NCBI Taxonomy" id="1306861"/>
    <lineage>
        <taxon>Eukaryota</taxon>
        <taxon>Fungi</taxon>
        <taxon>Dikarya</taxon>
        <taxon>Ascomycota</taxon>
        <taxon>Pezizomycotina</taxon>
        <taxon>Sordariomycetes</taxon>
        <taxon>Hypocreomycetidae</taxon>
        <taxon>Glomerellales</taxon>
        <taxon>Glomerellaceae</taxon>
        <taxon>Colletotrichum</taxon>
        <taxon>Colletotrichum destructivum species complex</taxon>
    </lineage>
</organism>
<protein>
    <submittedName>
        <fullName evidence="5">Uncharacterized protein</fullName>
    </submittedName>
</protein>
<evidence type="ECO:0000313" key="5">
    <source>
        <dbReference type="EMBL" id="TKW58063.1"/>
    </source>
</evidence>
<dbReference type="EMBL" id="PJEX01000031">
    <property type="protein sequence ID" value="TKW58063.1"/>
    <property type="molecule type" value="Genomic_DNA"/>
</dbReference>
<name>A0A4U6XQE1_9PEZI</name>
<evidence type="ECO:0000313" key="6">
    <source>
        <dbReference type="Proteomes" id="UP000310108"/>
    </source>
</evidence>
<dbReference type="PANTHER" id="PTHR24126">
    <property type="entry name" value="ANKYRIN REPEAT, PH AND SEC7 DOMAIN CONTAINING PROTEIN SECG-RELATED"/>
    <property type="match status" value="1"/>
</dbReference>
<keyword evidence="6" id="KW-1185">Reference proteome</keyword>
<evidence type="ECO:0000256" key="1">
    <source>
        <dbReference type="ARBA" id="ARBA00022737"/>
    </source>
</evidence>
<feature type="signal peptide" evidence="4">
    <location>
        <begin position="1"/>
        <end position="24"/>
    </location>
</feature>
<keyword evidence="1" id="KW-0677">Repeat</keyword>
<keyword evidence="2" id="KW-0040">ANK repeat</keyword>
<proteinExistence type="predicted"/>
<feature type="compositionally biased region" description="Acidic residues" evidence="3">
    <location>
        <begin position="197"/>
        <end position="211"/>
    </location>
</feature>
<dbReference type="SMART" id="SM00248">
    <property type="entry name" value="ANK"/>
    <property type="match status" value="5"/>
</dbReference>
<dbReference type="Proteomes" id="UP000310108">
    <property type="component" value="Unassembled WGS sequence"/>
</dbReference>
<reference evidence="5 6" key="1">
    <citation type="journal article" date="2019" name="PLoS ONE">
        <title>Comparative genome analysis indicates high evolutionary potential of pathogenicity genes in Colletotrichum tanaceti.</title>
        <authorList>
            <person name="Lelwala R.V."/>
            <person name="Korhonen P.K."/>
            <person name="Young N.D."/>
            <person name="Scott J.B."/>
            <person name="Ades P.A."/>
            <person name="Gasser R.B."/>
            <person name="Taylor P.W.J."/>
        </authorList>
    </citation>
    <scope>NUCLEOTIDE SEQUENCE [LARGE SCALE GENOMIC DNA]</scope>
    <source>
        <strain evidence="5">BRIP57314</strain>
    </source>
</reference>
<dbReference type="InterPro" id="IPR036770">
    <property type="entry name" value="Ankyrin_rpt-contain_sf"/>
</dbReference>
<evidence type="ECO:0000256" key="4">
    <source>
        <dbReference type="SAM" id="SignalP"/>
    </source>
</evidence>
<dbReference type="STRING" id="1306861.A0A4U6XQE1"/>
<comment type="caution">
    <text evidence="5">The sequence shown here is derived from an EMBL/GenBank/DDBJ whole genome shotgun (WGS) entry which is preliminary data.</text>
</comment>